<gene>
    <name evidence="5" type="ORF">H9913_11300</name>
</gene>
<proteinExistence type="inferred from homology"/>
<name>A0A9D2RC24_9FIRM</name>
<feature type="chain" id="PRO_5039359053" evidence="3">
    <location>
        <begin position="28"/>
        <end position="371"/>
    </location>
</feature>
<reference evidence="5" key="1">
    <citation type="journal article" date="2021" name="PeerJ">
        <title>Extensive microbial diversity within the chicken gut microbiome revealed by metagenomics and culture.</title>
        <authorList>
            <person name="Gilroy R."/>
            <person name="Ravi A."/>
            <person name="Getino M."/>
            <person name="Pursley I."/>
            <person name="Horton D.L."/>
            <person name="Alikhan N.F."/>
            <person name="Baker D."/>
            <person name="Gharbi K."/>
            <person name="Hall N."/>
            <person name="Watson M."/>
            <person name="Adriaenssens E.M."/>
            <person name="Foster-Nyarko E."/>
            <person name="Jarju S."/>
            <person name="Secka A."/>
            <person name="Antonio M."/>
            <person name="Oren A."/>
            <person name="Chaudhuri R.R."/>
            <person name="La Ragione R."/>
            <person name="Hildebrand F."/>
            <person name="Pallen M.J."/>
        </authorList>
    </citation>
    <scope>NUCLEOTIDE SEQUENCE</scope>
    <source>
        <strain evidence="5">ChiW19-6364</strain>
    </source>
</reference>
<keyword evidence="3" id="KW-0732">Signal</keyword>
<evidence type="ECO:0000256" key="3">
    <source>
        <dbReference type="SAM" id="SignalP"/>
    </source>
</evidence>
<accession>A0A9D2RC24</accession>
<dbReference type="EMBL" id="DWUX01000197">
    <property type="protein sequence ID" value="HJD40601.1"/>
    <property type="molecule type" value="Genomic_DNA"/>
</dbReference>
<dbReference type="InterPro" id="IPR050902">
    <property type="entry name" value="ABC_Transporter_SBP"/>
</dbReference>
<reference evidence="5" key="2">
    <citation type="submission" date="2021-04" db="EMBL/GenBank/DDBJ databases">
        <authorList>
            <person name="Gilroy R."/>
        </authorList>
    </citation>
    <scope>NUCLEOTIDE SEQUENCE</scope>
    <source>
        <strain evidence="5">ChiW19-6364</strain>
    </source>
</reference>
<feature type="compositionally biased region" description="Low complexity" evidence="2">
    <location>
        <begin position="28"/>
        <end position="39"/>
    </location>
</feature>
<sequence>MKNKAVTKKVLAVILAAGMTVSMGACAGSDSGNNSGDSGRISSESVVEDNQAAEDTSGTQAEETETESAKRTEYPLTITSYGPDGEEYTTVYEEAPQKVVAVYQGCVETMLALGLEDHLIATAGLDNEVPDDQKAAFSQVDYLDEFTPSKETVTMLEPDMIFSWVSLFDSDTLGAPQEWEDKGTHVYINTNTAVKEDSLENEYNDILNIGKIFDVQDRAEALVNNMKETITSVTEKTADQEDKPTVMVVESMNDTFTNYGASSVAGDMVTQLGGTLLNPDASSVGKEDLVAADPDVIFVVYMPYTGDDPETVKQENLDKILEDEALASLSAVQNGRVVPIMLSEMYASATRTQDGIETIAKGLYPDLDLGE</sequence>
<evidence type="ECO:0000256" key="1">
    <source>
        <dbReference type="ARBA" id="ARBA00008814"/>
    </source>
</evidence>
<dbReference type="Gene3D" id="3.40.50.1980">
    <property type="entry name" value="Nitrogenase molybdenum iron protein domain"/>
    <property type="match status" value="2"/>
</dbReference>
<dbReference type="PANTHER" id="PTHR30535">
    <property type="entry name" value="VITAMIN B12-BINDING PROTEIN"/>
    <property type="match status" value="1"/>
</dbReference>
<feature type="domain" description="Fe/B12 periplasmic-binding" evidence="4">
    <location>
        <begin position="98"/>
        <end position="367"/>
    </location>
</feature>
<evidence type="ECO:0000313" key="5">
    <source>
        <dbReference type="EMBL" id="HJD40601.1"/>
    </source>
</evidence>
<dbReference type="PANTHER" id="PTHR30535:SF7">
    <property type="entry name" value="IRON(III) DICITRATE-BINDING PROTEIN"/>
    <property type="match status" value="1"/>
</dbReference>
<dbReference type="SUPFAM" id="SSF53807">
    <property type="entry name" value="Helical backbone' metal receptor"/>
    <property type="match status" value="1"/>
</dbReference>
<organism evidence="5 6">
    <name type="scientific">Candidatus Blautia stercoripullorum</name>
    <dbReference type="NCBI Taxonomy" id="2838502"/>
    <lineage>
        <taxon>Bacteria</taxon>
        <taxon>Bacillati</taxon>
        <taxon>Bacillota</taxon>
        <taxon>Clostridia</taxon>
        <taxon>Lachnospirales</taxon>
        <taxon>Lachnospiraceae</taxon>
        <taxon>Blautia</taxon>
    </lineage>
</organism>
<dbReference type="PROSITE" id="PS50983">
    <property type="entry name" value="FE_B12_PBP"/>
    <property type="match status" value="1"/>
</dbReference>
<dbReference type="PROSITE" id="PS51257">
    <property type="entry name" value="PROKAR_LIPOPROTEIN"/>
    <property type="match status" value="1"/>
</dbReference>
<evidence type="ECO:0000256" key="2">
    <source>
        <dbReference type="SAM" id="MobiDB-lite"/>
    </source>
</evidence>
<dbReference type="InterPro" id="IPR002491">
    <property type="entry name" value="ABC_transptr_periplasmic_BD"/>
</dbReference>
<dbReference type="Pfam" id="PF01497">
    <property type="entry name" value="Peripla_BP_2"/>
    <property type="match status" value="1"/>
</dbReference>
<evidence type="ECO:0000313" key="6">
    <source>
        <dbReference type="Proteomes" id="UP000823850"/>
    </source>
</evidence>
<protein>
    <submittedName>
        <fullName evidence="5">ABC transporter substrate-binding protein</fullName>
    </submittedName>
</protein>
<feature type="region of interest" description="Disordered" evidence="2">
    <location>
        <begin position="28"/>
        <end position="80"/>
    </location>
</feature>
<comment type="similarity">
    <text evidence="1">Belongs to the bacterial solute-binding protein 8 family.</text>
</comment>
<comment type="caution">
    <text evidence="5">The sequence shown here is derived from an EMBL/GenBank/DDBJ whole genome shotgun (WGS) entry which is preliminary data.</text>
</comment>
<feature type="signal peptide" evidence="3">
    <location>
        <begin position="1"/>
        <end position="27"/>
    </location>
</feature>
<dbReference type="Proteomes" id="UP000823850">
    <property type="component" value="Unassembled WGS sequence"/>
</dbReference>
<evidence type="ECO:0000259" key="4">
    <source>
        <dbReference type="PROSITE" id="PS50983"/>
    </source>
</evidence>
<dbReference type="AlphaFoldDB" id="A0A9D2RC24"/>